<accession>A0AAU7VHU9</accession>
<gene>
    <name evidence="1" type="ORF">vBDshSR26L_30</name>
</gene>
<organism evidence="1">
    <name type="scientific">Dinoroseobacter phage vB_DshS_R26L</name>
    <dbReference type="NCBI Taxonomy" id="3161158"/>
    <lineage>
        <taxon>Viruses</taxon>
        <taxon>Duplodnaviria</taxon>
        <taxon>Heunggongvirae</taxon>
        <taxon>Uroviricota</taxon>
        <taxon>Caudoviricetes</taxon>
        <taxon>Nanhaivirus</taxon>
    </lineage>
</organism>
<dbReference type="EMBL" id="PP882867">
    <property type="protein sequence ID" value="XBW75345.1"/>
    <property type="molecule type" value="Genomic_DNA"/>
</dbReference>
<protein>
    <submittedName>
        <fullName evidence="1">Uncharacterized protein</fullName>
    </submittedName>
</protein>
<reference evidence="1" key="1">
    <citation type="submission" date="2024-06" db="EMBL/GenBank/DDBJ databases">
        <authorList>
            <person name="Lu L."/>
            <person name="Wei N."/>
            <person name="Zhang R."/>
        </authorList>
    </citation>
    <scope>NUCLEOTIDE SEQUENCE</scope>
</reference>
<sequence>MAVTRAAARKVRGEGHWIAVIDDKPVTNIKHLEPGDAAREAKYALAARYELGQGEERLVADIAKELGIPRYMVEEIPDMDERSDYHLHVGDGLNGAVFERPRKSWTLFREPAT</sequence>
<evidence type="ECO:0000313" key="1">
    <source>
        <dbReference type="EMBL" id="XBW75345.1"/>
    </source>
</evidence>
<proteinExistence type="predicted"/>
<name>A0AAU7VHU9_9CAUD</name>